<feature type="transmembrane region" description="Helical" evidence="1">
    <location>
        <begin position="44"/>
        <end position="66"/>
    </location>
</feature>
<keyword evidence="3" id="KW-0808">Transferase</keyword>
<organism evidence="3 4">
    <name type="scientific">Chitinophaga flava</name>
    <dbReference type="NCBI Taxonomy" id="2259036"/>
    <lineage>
        <taxon>Bacteria</taxon>
        <taxon>Pseudomonadati</taxon>
        <taxon>Bacteroidota</taxon>
        <taxon>Chitinophagia</taxon>
        <taxon>Chitinophagales</taxon>
        <taxon>Chitinophagaceae</taxon>
        <taxon>Chitinophaga</taxon>
    </lineage>
</organism>
<protein>
    <submittedName>
        <fullName evidence="3">Histidine kinase</fullName>
    </submittedName>
</protein>
<keyword evidence="1" id="KW-1133">Transmembrane helix</keyword>
<keyword evidence="4" id="KW-1185">Reference proteome</keyword>
<gene>
    <name evidence="3" type="ORF">DF182_23490</name>
</gene>
<dbReference type="GO" id="GO:0000155">
    <property type="term" value="F:phosphorelay sensor kinase activity"/>
    <property type="evidence" value="ECO:0007669"/>
    <property type="project" value="InterPro"/>
</dbReference>
<keyword evidence="1" id="KW-0812">Transmembrane</keyword>
<feature type="transmembrane region" description="Helical" evidence="1">
    <location>
        <begin position="106"/>
        <end position="130"/>
    </location>
</feature>
<dbReference type="InterPro" id="IPR036890">
    <property type="entry name" value="HATPase_C_sf"/>
</dbReference>
<keyword evidence="1" id="KW-0472">Membrane</keyword>
<dbReference type="Gene3D" id="3.30.565.10">
    <property type="entry name" value="Histidine kinase-like ATPase, C-terminal domain"/>
    <property type="match status" value="1"/>
</dbReference>
<accession>A0A365XX37</accession>
<dbReference type="EMBL" id="QFFJ01000002">
    <property type="protein sequence ID" value="RBL90949.1"/>
    <property type="molecule type" value="Genomic_DNA"/>
</dbReference>
<keyword evidence="3" id="KW-0418">Kinase</keyword>
<comment type="caution">
    <text evidence="3">The sequence shown here is derived from an EMBL/GenBank/DDBJ whole genome shotgun (WGS) entry which is preliminary data.</text>
</comment>
<dbReference type="OrthoDB" id="9809908at2"/>
<dbReference type="InterPro" id="IPR010559">
    <property type="entry name" value="Sig_transdc_His_kin_internal"/>
</dbReference>
<dbReference type="PANTHER" id="PTHR34220">
    <property type="entry name" value="SENSOR HISTIDINE KINASE YPDA"/>
    <property type="match status" value="1"/>
</dbReference>
<dbReference type="Pfam" id="PF06580">
    <property type="entry name" value="His_kinase"/>
    <property type="match status" value="1"/>
</dbReference>
<feature type="domain" description="Signal transduction histidine kinase internal region" evidence="2">
    <location>
        <begin position="151"/>
        <end position="228"/>
    </location>
</feature>
<sequence length="342" mass="40503">MAEKEKWYHKNIFVELVCFLSMYVLTMLHEMMQIDTFIGFSKGLVFFLILYAQAQFHRFFIFPLFLDKRYLRYAVFGLAFTMLGALTLFLPDYYWIEPELYQNTDILLSLTYCCALCIISTSTIMSFFLIRKYSLELRKRHEAQLLLNEMNIKLLHAQMNPHFFFNTFNNLYGVSLTEPQRVPELILKLSNLMRYQLENGKKSNVSICEEVNFIENYIIMEKERIGKRCEIAFRFPKLRDPVCQHKIAPMLLITLVENAFKHSLTITNKWFVHIDITVAHNTLKLHIVNSIADESLKTYSTGIGLVNIRERMELLYKGRYHFETSSTTQEYRTCLTLKLNPY</sequence>
<evidence type="ECO:0000313" key="3">
    <source>
        <dbReference type="EMBL" id="RBL90949.1"/>
    </source>
</evidence>
<evidence type="ECO:0000259" key="2">
    <source>
        <dbReference type="Pfam" id="PF06580"/>
    </source>
</evidence>
<dbReference type="GO" id="GO:0016020">
    <property type="term" value="C:membrane"/>
    <property type="evidence" value="ECO:0007669"/>
    <property type="project" value="InterPro"/>
</dbReference>
<evidence type="ECO:0000313" key="4">
    <source>
        <dbReference type="Proteomes" id="UP000253410"/>
    </source>
</evidence>
<dbReference type="AlphaFoldDB" id="A0A365XX37"/>
<proteinExistence type="predicted"/>
<reference evidence="3 4" key="1">
    <citation type="submission" date="2018-05" db="EMBL/GenBank/DDBJ databases">
        <title>Chitinophaga sp. K3CV102501T nov., isolated from isolated from a monsoon evergreen broad-leaved forest soil.</title>
        <authorList>
            <person name="Lv Y."/>
        </authorList>
    </citation>
    <scope>NUCLEOTIDE SEQUENCE [LARGE SCALE GENOMIC DNA]</scope>
    <source>
        <strain evidence="3 4">GDMCC 1.1325</strain>
    </source>
</reference>
<name>A0A365XX37_9BACT</name>
<evidence type="ECO:0000256" key="1">
    <source>
        <dbReference type="SAM" id="Phobius"/>
    </source>
</evidence>
<dbReference type="SUPFAM" id="SSF55874">
    <property type="entry name" value="ATPase domain of HSP90 chaperone/DNA topoisomerase II/histidine kinase"/>
    <property type="match status" value="1"/>
</dbReference>
<feature type="transmembrane region" description="Helical" evidence="1">
    <location>
        <begin position="73"/>
        <end position="94"/>
    </location>
</feature>
<dbReference type="PANTHER" id="PTHR34220:SF7">
    <property type="entry name" value="SENSOR HISTIDINE KINASE YPDA"/>
    <property type="match status" value="1"/>
</dbReference>
<dbReference type="InterPro" id="IPR050640">
    <property type="entry name" value="Bact_2-comp_sensor_kinase"/>
</dbReference>
<feature type="transmembrane region" description="Helical" evidence="1">
    <location>
        <begin position="12"/>
        <end position="32"/>
    </location>
</feature>
<dbReference type="Proteomes" id="UP000253410">
    <property type="component" value="Unassembled WGS sequence"/>
</dbReference>